<dbReference type="GO" id="GO:0006364">
    <property type="term" value="P:rRNA processing"/>
    <property type="evidence" value="ECO:0007669"/>
    <property type="project" value="UniProtKB-KW"/>
</dbReference>
<keyword evidence="2" id="KW-0690">Ribosome biogenesis</keyword>
<keyword evidence="7" id="KW-0539">Nucleus</keyword>
<evidence type="ECO:0000256" key="1">
    <source>
        <dbReference type="ARBA" id="ARBA00004604"/>
    </source>
</evidence>
<dbReference type="InterPro" id="IPR015943">
    <property type="entry name" value="WD40/YVTN_repeat-like_dom_sf"/>
</dbReference>
<comment type="caution">
    <text evidence="9">The sequence shown here is derived from an EMBL/GenBank/DDBJ whole genome shotgun (WGS) entry which is preliminary data.</text>
</comment>
<evidence type="ECO:0000313" key="9">
    <source>
        <dbReference type="EMBL" id="KAK5774059.1"/>
    </source>
</evidence>
<dbReference type="PROSITE" id="PS50082">
    <property type="entry name" value="WD_REPEATS_2"/>
    <property type="match status" value="1"/>
</dbReference>
<evidence type="ECO:0000256" key="2">
    <source>
        <dbReference type="ARBA" id="ARBA00022517"/>
    </source>
</evidence>
<reference evidence="10" key="1">
    <citation type="submission" date="2023-07" db="EMBL/GenBank/DDBJ databases">
        <title>A draft genome of Kazachstania heterogenica Y-27499.</title>
        <authorList>
            <person name="Donic C."/>
            <person name="Kralova J.S."/>
            <person name="Fidel L."/>
            <person name="Ben-Dor S."/>
            <person name="Jung S."/>
        </authorList>
    </citation>
    <scope>NUCLEOTIDE SEQUENCE [LARGE SCALE GENOMIC DNA]</scope>
    <source>
        <strain evidence="10">Y27499</strain>
    </source>
</reference>
<dbReference type="EMBL" id="JAWIZZ010000056">
    <property type="protein sequence ID" value="KAK5774059.1"/>
    <property type="molecule type" value="Genomic_DNA"/>
</dbReference>
<dbReference type="AlphaFoldDB" id="A0AAN7ZRH8"/>
<accession>A0AAN7ZRH8</accession>
<keyword evidence="4 8" id="KW-0853">WD repeat</keyword>
<feature type="repeat" description="WD" evidence="8">
    <location>
        <begin position="286"/>
        <end position="327"/>
    </location>
</feature>
<keyword evidence="10" id="KW-1185">Reference proteome</keyword>
<evidence type="ECO:0000256" key="6">
    <source>
        <dbReference type="ARBA" id="ARBA00023163"/>
    </source>
</evidence>
<dbReference type="GO" id="GO:0032040">
    <property type="term" value="C:small-subunit processome"/>
    <property type="evidence" value="ECO:0007669"/>
    <property type="project" value="InterPro"/>
</dbReference>
<dbReference type="InterPro" id="IPR001680">
    <property type="entry name" value="WD40_rpt"/>
</dbReference>
<keyword evidence="6" id="KW-0804">Transcription</keyword>
<dbReference type="GO" id="GO:0003723">
    <property type="term" value="F:RNA binding"/>
    <property type="evidence" value="ECO:0007669"/>
    <property type="project" value="InterPro"/>
</dbReference>
<protein>
    <recommendedName>
        <fullName evidence="11">NET1-associated nuclear protein 1</fullName>
    </recommendedName>
</protein>
<evidence type="ECO:0000256" key="3">
    <source>
        <dbReference type="ARBA" id="ARBA00022552"/>
    </source>
</evidence>
<dbReference type="InterPro" id="IPR053826">
    <property type="entry name" value="WDR75"/>
</dbReference>
<keyword evidence="5" id="KW-0677">Repeat</keyword>
<dbReference type="PANTHER" id="PTHR44215:SF1">
    <property type="entry name" value="WD REPEAT-CONTAINING PROTEIN 75"/>
    <property type="match status" value="1"/>
</dbReference>
<keyword evidence="3" id="KW-0698">rRNA processing</keyword>
<dbReference type="InterPro" id="IPR036322">
    <property type="entry name" value="WD40_repeat_dom_sf"/>
</dbReference>
<dbReference type="SMART" id="SM00320">
    <property type="entry name" value="WD40"/>
    <property type="match status" value="3"/>
</dbReference>
<organism evidence="9 10">
    <name type="scientific">Arxiozyma heterogenica</name>
    <dbReference type="NCBI Taxonomy" id="278026"/>
    <lineage>
        <taxon>Eukaryota</taxon>
        <taxon>Fungi</taxon>
        <taxon>Dikarya</taxon>
        <taxon>Ascomycota</taxon>
        <taxon>Saccharomycotina</taxon>
        <taxon>Saccharomycetes</taxon>
        <taxon>Saccharomycetales</taxon>
        <taxon>Saccharomycetaceae</taxon>
        <taxon>Arxiozyma</taxon>
    </lineage>
</organism>
<evidence type="ECO:0000256" key="7">
    <source>
        <dbReference type="ARBA" id="ARBA00023242"/>
    </source>
</evidence>
<evidence type="ECO:0000256" key="4">
    <source>
        <dbReference type="ARBA" id="ARBA00022574"/>
    </source>
</evidence>
<proteinExistence type="predicted"/>
<evidence type="ECO:0008006" key="11">
    <source>
        <dbReference type="Google" id="ProtNLM"/>
    </source>
</evidence>
<dbReference type="SUPFAM" id="SSF50978">
    <property type="entry name" value="WD40 repeat-like"/>
    <property type="match status" value="1"/>
</dbReference>
<name>A0AAN7ZRH8_9SACH</name>
<comment type="subcellular location">
    <subcellularLocation>
        <location evidence="1">Nucleus</location>
        <location evidence="1">Nucleolus</location>
    </subcellularLocation>
</comment>
<dbReference type="Gene3D" id="2.130.10.10">
    <property type="entry name" value="YVTN repeat-like/Quinoprotein amine dehydrogenase"/>
    <property type="match status" value="1"/>
</dbReference>
<evidence type="ECO:0000313" key="10">
    <source>
        <dbReference type="Proteomes" id="UP001306508"/>
    </source>
</evidence>
<dbReference type="Proteomes" id="UP001306508">
    <property type="component" value="Unassembled WGS sequence"/>
</dbReference>
<gene>
    <name evidence="9" type="ORF">RI543_004593</name>
</gene>
<dbReference type="PANTHER" id="PTHR44215">
    <property type="entry name" value="WD REPEAT-CONTAINING PROTEIN 75"/>
    <property type="match status" value="1"/>
</dbReference>
<evidence type="ECO:0000256" key="8">
    <source>
        <dbReference type="PROSITE-ProRule" id="PRU00221"/>
    </source>
</evidence>
<dbReference type="GO" id="GO:2000234">
    <property type="term" value="P:positive regulation of rRNA processing"/>
    <property type="evidence" value="ECO:0007669"/>
    <property type="project" value="TreeGrafter"/>
</dbReference>
<dbReference type="GO" id="GO:0045943">
    <property type="term" value="P:positive regulation of transcription by RNA polymerase I"/>
    <property type="evidence" value="ECO:0007669"/>
    <property type="project" value="InterPro"/>
</dbReference>
<evidence type="ECO:0000256" key="5">
    <source>
        <dbReference type="ARBA" id="ARBA00022737"/>
    </source>
</evidence>
<dbReference type="PROSITE" id="PS50294">
    <property type="entry name" value="WD_REPEATS_REGION"/>
    <property type="match status" value="1"/>
</dbReference>
<sequence length="908" mass="103589">MVEIQNYNSSVVSGGAPILPLIANGINYGNTISNNKNISILTHDQLHYIVPFNNQLKVYSLDTRQLITNKGQIVVLKYKGKLDDDLKIIDLNADLKLSENNGNVVKLFYNTDLNQFKIMVSYLNNKNSSYNYKLFDLNLDNNNNHADIKVNLYKEWSNVFLINWSNDNNIICLLHKLMGKKNSEKLSGKFFTITDIFKSDRGSYNIDIPFSNVFNEKNMTLASANNNNNSLMNSTNNQYTINKFVTALAIDNSRSQLAVGFASGVITIVSINDNIASLQNLELRYLKWHIDSVLSLAFNNDGSYLISGGWEKVLSFWQLSTNQQQFLPRLNGIVIDSKVVGPLGKYYSITLQLTENTTNNDYQILLLNSIDLTSKISIMGPMPIFQQQLSNVIIPTSTQNLNSSNVSTIKKHLKKLNKMMKNTDDMATLDFTTSIEVHPVTKQLYIPHGQALQRFDFYKNESTNLQFLTDGVQMHMGKVRNELRTIMDPQIKLLKITNDGKWLVTYEVEYPPKDLLSSNDLIHVLKFWCQPNNDNKDGVWELKTKVINPHGINVPIIDMICGNHESSLLTADNNGGIKYWKFDDYENNWCLKKILDSNFNHFNNSVNLQWSDDQSLIFHSFDDKLQIIDFDTFKLWVPPSESNITNEFSMDSQIQCLQLINQTNLIVVTMTSLLVLDLLLGKIVNGFDLYPYINTNFKNSHLKRLISCDYKDGKIVLVINQRDTNQCDDGDDKRAKMPNIQFKSNILVFNANLTHQLGKFTHDQYIAWIGWNHDTDFFFIDIDSRLGIVSTTMNTEIADEVNKEGILDGLSVGLTPSYVTDNIIAQNNYLDELRKLAASKKIPLEQQINSDRNRPNIIDEDINDTDLDVINGEKTSSIINMNSFSNMFENIQDISMTTLFENVIKTLN</sequence>